<evidence type="ECO:0000256" key="2">
    <source>
        <dbReference type="ARBA" id="ARBA00023157"/>
    </source>
</evidence>
<keyword evidence="1 3" id="KW-0732">Signal</keyword>
<keyword evidence="4" id="KW-1185">Reference proteome</keyword>
<name>A0ABM0MRX9_SACKO</name>
<dbReference type="Proteomes" id="UP000694865">
    <property type="component" value="Unplaced"/>
</dbReference>
<protein>
    <submittedName>
        <fullName evidence="5">Uncharacterized protein LOC102805909</fullName>
    </submittedName>
</protein>
<dbReference type="PANTHER" id="PTHR10036">
    <property type="entry name" value="CD59 GLYCOPROTEIN"/>
    <property type="match status" value="1"/>
</dbReference>
<evidence type="ECO:0000256" key="3">
    <source>
        <dbReference type="SAM" id="SignalP"/>
    </source>
</evidence>
<feature type="signal peptide" evidence="3">
    <location>
        <begin position="1"/>
        <end position="19"/>
    </location>
</feature>
<evidence type="ECO:0000256" key="1">
    <source>
        <dbReference type="ARBA" id="ARBA00022729"/>
    </source>
</evidence>
<keyword evidence="2" id="KW-1015">Disulfide bond</keyword>
<evidence type="ECO:0000313" key="4">
    <source>
        <dbReference type="Proteomes" id="UP000694865"/>
    </source>
</evidence>
<dbReference type="GeneID" id="102805909"/>
<dbReference type="RefSeq" id="XP_006822770.1">
    <property type="nucleotide sequence ID" value="XM_006822707.1"/>
</dbReference>
<sequence>MMLTRLVLVVVLFTQSVVSLRCYRCQEQYTDDDNLIAEDNSECFEDYTCDDDELYGDEEYEACVTYTEYSAFTGRLAIRKGCYSYHLSDATYDSCQMQKEQLAVEYQCDTEYDIWKCMTCCTGDLCNESGVTMVTHSLSGIVAGIIVSLLLFA</sequence>
<feature type="chain" id="PRO_5046102405" evidence="3">
    <location>
        <begin position="20"/>
        <end position="153"/>
    </location>
</feature>
<organism evidence="4 5">
    <name type="scientific">Saccoglossus kowalevskii</name>
    <name type="common">Acorn worm</name>
    <dbReference type="NCBI Taxonomy" id="10224"/>
    <lineage>
        <taxon>Eukaryota</taxon>
        <taxon>Metazoa</taxon>
        <taxon>Hemichordata</taxon>
        <taxon>Enteropneusta</taxon>
        <taxon>Harrimaniidae</taxon>
        <taxon>Saccoglossus</taxon>
    </lineage>
</organism>
<reference evidence="5" key="1">
    <citation type="submission" date="2025-08" db="UniProtKB">
        <authorList>
            <consortium name="RefSeq"/>
        </authorList>
    </citation>
    <scope>IDENTIFICATION</scope>
    <source>
        <tissue evidence="5">Testes</tissue>
    </source>
</reference>
<proteinExistence type="predicted"/>
<accession>A0ABM0MRX9</accession>
<evidence type="ECO:0000313" key="5">
    <source>
        <dbReference type="RefSeq" id="XP_006822770.1"/>
    </source>
</evidence>
<gene>
    <name evidence="5" type="primary">LOC102805909</name>
</gene>